<feature type="transmembrane region" description="Helical" evidence="1">
    <location>
        <begin position="16"/>
        <end position="35"/>
    </location>
</feature>
<keyword evidence="1" id="KW-1133">Transmembrane helix</keyword>
<gene>
    <name evidence="2" type="ORF">ISP13_03455</name>
</gene>
<evidence type="ECO:0000313" key="3">
    <source>
        <dbReference type="Proteomes" id="UP001620405"/>
    </source>
</evidence>
<organism evidence="2 3">
    <name type="scientific">Dyella lipolytica</name>
    <dbReference type="NCBI Taxonomy" id="1867835"/>
    <lineage>
        <taxon>Bacteria</taxon>
        <taxon>Pseudomonadati</taxon>
        <taxon>Pseudomonadota</taxon>
        <taxon>Gammaproteobacteria</taxon>
        <taxon>Lysobacterales</taxon>
        <taxon>Rhodanobacteraceae</taxon>
        <taxon>Dyella</taxon>
    </lineage>
</organism>
<proteinExistence type="predicted"/>
<dbReference type="EMBL" id="JADIKG010000010">
    <property type="protein sequence ID" value="MFK2872575.1"/>
    <property type="molecule type" value="Genomic_DNA"/>
</dbReference>
<sequence>MTPPTDRALRASRLKFLLVVFVFTAPIIAAALLNLSGWQPVGKGYGEPIVPQRNFEQEHVRVRIADGRMWLWRDSSPRLTLIALVGPNCAAHCVDVLTKMAAARITLNNNMSRVRLLYLGQPPADAATNGMENFWQLGTDVDGQLATYRPTTPDTVSALLVESDGTALTLYPAGFDPSGLRKDLQKVVR</sequence>
<keyword evidence="1" id="KW-0472">Membrane</keyword>
<dbReference type="Proteomes" id="UP001620405">
    <property type="component" value="Unassembled WGS sequence"/>
</dbReference>
<keyword evidence="1" id="KW-0812">Transmembrane</keyword>
<evidence type="ECO:0008006" key="4">
    <source>
        <dbReference type="Google" id="ProtNLM"/>
    </source>
</evidence>
<reference evidence="2 3" key="1">
    <citation type="submission" date="2020-10" db="EMBL/GenBank/DDBJ databases">
        <title>Phylogeny of dyella-like bacteria.</title>
        <authorList>
            <person name="Fu J."/>
        </authorList>
    </citation>
    <scope>NUCLEOTIDE SEQUENCE [LARGE SCALE GENOMIC DNA]</scope>
    <source>
        <strain evidence="2 3">DHOB07</strain>
    </source>
</reference>
<dbReference type="RefSeq" id="WP_284400209.1">
    <property type="nucleotide sequence ID" value="NZ_BSNQ01000005.1"/>
</dbReference>
<comment type="caution">
    <text evidence="2">The sequence shown here is derived from an EMBL/GenBank/DDBJ whole genome shotgun (WGS) entry which is preliminary data.</text>
</comment>
<evidence type="ECO:0000313" key="2">
    <source>
        <dbReference type="EMBL" id="MFK2872575.1"/>
    </source>
</evidence>
<name>A0ABW8IRK8_9GAMM</name>
<protein>
    <recommendedName>
        <fullName evidence="4">Cytochrome oxidase Cu insertion factor, SCO1/SenC/PrrC family</fullName>
    </recommendedName>
</protein>
<accession>A0ABW8IRK8</accession>
<evidence type="ECO:0000256" key="1">
    <source>
        <dbReference type="SAM" id="Phobius"/>
    </source>
</evidence>
<keyword evidence="3" id="KW-1185">Reference proteome</keyword>